<protein>
    <submittedName>
        <fullName evidence="1">Uncharacterized protein</fullName>
    </submittedName>
</protein>
<organism evidence="1 2">
    <name type="scientific">Astrephomene gubernaculifera</name>
    <dbReference type="NCBI Taxonomy" id="47775"/>
    <lineage>
        <taxon>Eukaryota</taxon>
        <taxon>Viridiplantae</taxon>
        <taxon>Chlorophyta</taxon>
        <taxon>core chlorophytes</taxon>
        <taxon>Chlorophyceae</taxon>
        <taxon>CS clade</taxon>
        <taxon>Chlamydomonadales</taxon>
        <taxon>Astrephomenaceae</taxon>
        <taxon>Astrephomene</taxon>
    </lineage>
</organism>
<dbReference type="Proteomes" id="UP001054857">
    <property type="component" value="Unassembled WGS sequence"/>
</dbReference>
<feature type="non-terminal residue" evidence="1">
    <location>
        <position position="114"/>
    </location>
</feature>
<evidence type="ECO:0000313" key="1">
    <source>
        <dbReference type="EMBL" id="GFR49154.1"/>
    </source>
</evidence>
<comment type="caution">
    <text evidence="1">The sequence shown here is derived from an EMBL/GenBank/DDBJ whole genome shotgun (WGS) entry which is preliminary data.</text>
</comment>
<evidence type="ECO:0000313" key="2">
    <source>
        <dbReference type="Proteomes" id="UP001054857"/>
    </source>
</evidence>
<reference evidence="1 2" key="1">
    <citation type="journal article" date="2021" name="Sci. Rep.">
        <title>Genome sequencing of the multicellular alga Astrephomene provides insights into convergent evolution of germ-soma differentiation.</title>
        <authorList>
            <person name="Yamashita S."/>
            <person name="Yamamoto K."/>
            <person name="Matsuzaki R."/>
            <person name="Suzuki S."/>
            <person name="Yamaguchi H."/>
            <person name="Hirooka S."/>
            <person name="Minakuchi Y."/>
            <person name="Miyagishima S."/>
            <person name="Kawachi M."/>
            <person name="Toyoda A."/>
            <person name="Nozaki H."/>
        </authorList>
    </citation>
    <scope>NUCLEOTIDE SEQUENCE [LARGE SCALE GENOMIC DNA]</scope>
    <source>
        <strain evidence="1 2">NIES-4017</strain>
    </source>
</reference>
<keyword evidence="2" id="KW-1185">Reference proteome</keyword>
<proteinExistence type="predicted"/>
<feature type="non-terminal residue" evidence="1">
    <location>
        <position position="1"/>
    </location>
</feature>
<dbReference type="EMBL" id="BMAR01000028">
    <property type="protein sequence ID" value="GFR49154.1"/>
    <property type="molecule type" value="Genomic_DNA"/>
</dbReference>
<gene>
    <name evidence="1" type="ORF">Agub_g11174</name>
</gene>
<accession>A0AAD3DW21</accession>
<sequence length="114" mass="12192">VALLPELALTDSSEALLTGRKPPFRLLVSPLPADVGAEDVGAMEADMGAALQQHQQQQQRVLAGACSYAVSEEFVVATRRVKHANKAATPLLEEPVGRLEHIGRETVRKLADLG</sequence>
<dbReference type="AlphaFoldDB" id="A0AAD3DW21"/>
<name>A0AAD3DW21_9CHLO</name>